<dbReference type="AlphaFoldDB" id="K0R6L3"/>
<feature type="region of interest" description="Disordered" evidence="1">
    <location>
        <begin position="245"/>
        <end position="264"/>
    </location>
</feature>
<name>K0R6L3_THAOC</name>
<reference evidence="2 3" key="1">
    <citation type="journal article" date="2012" name="Genome Biol.">
        <title>Genome and low-iron response of an oceanic diatom adapted to chronic iron limitation.</title>
        <authorList>
            <person name="Lommer M."/>
            <person name="Specht M."/>
            <person name="Roy A.S."/>
            <person name="Kraemer L."/>
            <person name="Andreson R."/>
            <person name="Gutowska M.A."/>
            <person name="Wolf J."/>
            <person name="Bergner S.V."/>
            <person name="Schilhabel M.B."/>
            <person name="Klostermeier U.C."/>
            <person name="Beiko R.G."/>
            <person name="Rosenstiel P."/>
            <person name="Hippler M."/>
            <person name="Laroche J."/>
        </authorList>
    </citation>
    <scope>NUCLEOTIDE SEQUENCE [LARGE SCALE GENOMIC DNA]</scope>
    <source>
        <strain evidence="2 3">CCMP1005</strain>
    </source>
</reference>
<keyword evidence="3" id="KW-1185">Reference proteome</keyword>
<evidence type="ECO:0000313" key="2">
    <source>
        <dbReference type="EMBL" id="EJK44251.1"/>
    </source>
</evidence>
<sequence length="308" mass="34797">ETEQVRLQKQALRQDLLCQTETDGAREARLKADRANKEWKREAETEDAQEARLQADRANKESKREAETEDARILRLQDNPQRGLGFMLLMCIDTVKKVQIVCDLFSEGHQALCVQPGSLEDLILVCLARSLGVLSRVIFQKSSHLSDLTRQLILEYAEEYAEKLVVESFEEDTGLKMRSGVAENDEEEQDKEGQTGDSKESVKSLELHFTLALKKHRNKHLRTRATLRRRSIIKADKTKMRRLAEKGGEREQVRLPAKANKDRPPEDALEDLILVSGKITESVGSADLPDIITAAGPYKTAHSYCGMS</sequence>
<feature type="region of interest" description="Disordered" evidence="1">
    <location>
        <begin position="29"/>
        <end position="72"/>
    </location>
</feature>
<gene>
    <name evidence="2" type="ORF">THAOC_37224</name>
</gene>
<dbReference type="Proteomes" id="UP000266841">
    <property type="component" value="Unassembled WGS sequence"/>
</dbReference>
<accession>K0R6L3</accession>
<comment type="caution">
    <text evidence="2">The sequence shown here is derived from an EMBL/GenBank/DDBJ whole genome shotgun (WGS) entry which is preliminary data.</text>
</comment>
<organism evidence="2 3">
    <name type="scientific">Thalassiosira oceanica</name>
    <name type="common">Marine diatom</name>
    <dbReference type="NCBI Taxonomy" id="159749"/>
    <lineage>
        <taxon>Eukaryota</taxon>
        <taxon>Sar</taxon>
        <taxon>Stramenopiles</taxon>
        <taxon>Ochrophyta</taxon>
        <taxon>Bacillariophyta</taxon>
        <taxon>Coscinodiscophyceae</taxon>
        <taxon>Thalassiosirophycidae</taxon>
        <taxon>Thalassiosirales</taxon>
        <taxon>Thalassiosiraceae</taxon>
        <taxon>Thalassiosira</taxon>
    </lineage>
</organism>
<feature type="compositionally biased region" description="Basic and acidic residues" evidence="1">
    <location>
        <begin position="191"/>
        <end position="202"/>
    </location>
</feature>
<protein>
    <submittedName>
        <fullName evidence="2">Uncharacterized protein</fullName>
    </submittedName>
</protein>
<dbReference type="EMBL" id="AGNL01049973">
    <property type="protein sequence ID" value="EJK44251.1"/>
    <property type="molecule type" value="Genomic_DNA"/>
</dbReference>
<dbReference type="OrthoDB" id="10639465at2759"/>
<evidence type="ECO:0000256" key="1">
    <source>
        <dbReference type="SAM" id="MobiDB-lite"/>
    </source>
</evidence>
<feature type="non-terminal residue" evidence="2">
    <location>
        <position position="1"/>
    </location>
</feature>
<proteinExistence type="predicted"/>
<evidence type="ECO:0000313" key="3">
    <source>
        <dbReference type="Proteomes" id="UP000266841"/>
    </source>
</evidence>
<feature type="region of interest" description="Disordered" evidence="1">
    <location>
        <begin position="177"/>
        <end position="202"/>
    </location>
</feature>